<dbReference type="Gene3D" id="3.40.50.10490">
    <property type="entry name" value="Glucose-6-phosphate isomerase like protein, domain 1"/>
    <property type="match status" value="1"/>
</dbReference>
<organism evidence="3 4">
    <name type="scientific">Aeromonas cavernicola</name>
    <dbReference type="NCBI Taxonomy" id="1006623"/>
    <lineage>
        <taxon>Bacteria</taxon>
        <taxon>Pseudomonadati</taxon>
        <taxon>Pseudomonadota</taxon>
        <taxon>Gammaproteobacteria</taxon>
        <taxon>Aeromonadales</taxon>
        <taxon>Aeromonadaceae</taxon>
        <taxon>Aeromonas</taxon>
    </lineage>
</organism>
<keyword evidence="1" id="KW-0472">Membrane</keyword>
<protein>
    <submittedName>
        <fullName evidence="3">RpiR family transcriptional regulator</fullName>
    </submittedName>
</protein>
<dbReference type="Proteomes" id="UP000235861">
    <property type="component" value="Unassembled WGS sequence"/>
</dbReference>
<dbReference type="Gene3D" id="1.10.10.10">
    <property type="entry name" value="Winged helix-like DNA-binding domain superfamily/Winged helix DNA-binding domain"/>
    <property type="match status" value="1"/>
</dbReference>
<comment type="caution">
    <text evidence="3">The sequence shown here is derived from an EMBL/GenBank/DDBJ whole genome shotgun (WGS) entry which is preliminary data.</text>
</comment>
<keyword evidence="1" id="KW-0812">Transmembrane</keyword>
<sequence>MAGQHGRTTERRAAMLDIKIALLNKVEKRIFDTLRAQLAADPQRYITITEAAQLCQVSSSKISKTVAKLGFASYKKCIAFYQGGQLSTPVSVRQPSELDRVAQFIDSFDATIAEKTYQMMARHSKIIFYGLGPSFICAQYLVYKLQCLTSIPIFATSDAVTFKHYLDQESLLIILTTTGMFADFDQVINDAKQSGSSILMVLEEYNKQIYPEVSHKVFLTKQHQPNYLQPFEKTRTLFFIFFEEVLRHFYHHKH</sequence>
<dbReference type="InterPro" id="IPR047640">
    <property type="entry name" value="RpiR-like"/>
</dbReference>
<accession>A0A2H9U888</accession>
<dbReference type="GO" id="GO:0097367">
    <property type="term" value="F:carbohydrate derivative binding"/>
    <property type="evidence" value="ECO:0007669"/>
    <property type="project" value="InterPro"/>
</dbReference>
<feature type="domain" description="SIS" evidence="2">
    <location>
        <begin position="120"/>
        <end position="239"/>
    </location>
</feature>
<feature type="transmembrane region" description="Helical" evidence="1">
    <location>
        <begin position="126"/>
        <end position="143"/>
    </location>
</feature>
<dbReference type="InterPro" id="IPR001347">
    <property type="entry name" value="SIS_dom"/>
</dbReference>
<reference evidence="3 4" key="1">
    <citation type="submission" date="2017-11" db="EMBL/GenBank/DDBJ databases">
        <title>Draft genome sequence of environmental isolate Aeromonas cavernicola sp. nov. MDC 2508.</title>
        <authorList>
            <person name="Colston S.M."/>
            <person name="Navarro A."/>
            <person name="Martinez-Murcia A.J."/>
            <person name="Graf J."/>
        </authorList>
    </citation>
    <scope>NUCLEOTIDE SEQUENCE [LARGE SCALE GENOMIC DNA]</scope>
    <source>
        <strain evidence="3 4">MDC 2508</strain>
    </source>
</reference>
<dbReference type="PANTHER" id="PTHR30514:SF1">
    <property type="entry name" value="HTH-TYPE TRANSCRIPTIONAL REGULATOR HEXR-RELATED"/>
    <property type="match status" value="1"/>
</dbReference>
<evidence type="ECO:0000313" key="3">
    <source>
        <dbReference type="EMBL" id="PJG60224.1"/>
    </source>
</evidence>
<evidence type="ECO:0000313" key="4">
    <source>
        <dbReference type="Proteomes" id="UP000235861"/>
    </source>
</evidence>
<name>A0A2H9U888_9GAMM</name>
<evidence type="ECO:0000259" key="2">
    <source>
        <dbReference type="Pfam" id="PF01380"/>
    </source>
</evidence>
<proteinExistence type="predicted"/>
<keyword evidence="1" id="KW-1133">Transmembrane helix</keyword>
<dbReference type="AlphaFoldDB" id="A0A2H9U888"/>
<dbReference type="InterPro" id="IPR046348">
    <property type="entry name" value="SIS_dom_sf"/>
</dbReference>
<dbReference type="PANTHER" id="PTHR30514">
    <property type="entry name" value="GLUCOKINASE"/>
    <property type="match status" value="1"/>
</dbReference>
<dbReference type="Pfam" id="PF01380">
    <property type="entry name" value="SIS"/>
    <property type="match status" value="1"/>
</dbReference>
<dbReference type="GO" id="GO:0003700">
    <property type="term" value="F:DNA-binding transcription factor activity"/>
    <property type="evidence" value="ECO:0007669"/>
    <property type="project" value="InterPro"/>
</dbReference>
<keyword evidence="4" id="KW-1185">Reference proteome</keyword>
<dbReference type="GO" id="GO:1901135">
    <property type="term" value="P:carbohydrate derivative metabolic process"/>
    <property type="evidence" value="ECO:0007669"/>
    <property type="project" value="InterPro"/>
</dbReference>
<evidence type="ECO:0000256" key="1">
    <source>
        <dbReference type="SAM" id="Phobius"/>
    </source>
</evidence>
<dbReference type="GO" id="GO:0003677">
    <property type="term" value="F:DNA binding"/>
    <property type="evidence" value="ECO:0007669"/>
    <property type="project" value="InterPro"/>
</dbReference>
<dbReference type="SUPFAM" id="SSF53697">
    <property type="entry name" value="SIS domain"/>
    <property type="match status" value="1"/>
</dbReference>
<dbReference type="EMBL" id="PGGC01000022">
    <property type="protein sequence ID" value="PJG60224.1"/>
    <property type="molecule type" value="Genomic_DNA"/>
</dbReference>
<gene>
    <name evidence="3" type="ORF">CUC53_02975</name>
</gene>
<dbReference type="InterPro" id="IPR036388">
    <property type="entry name" value="WH-like_DNA-bd_sf"/>
</dbReference>